<feature type="domain" description="CNH" evidence="14">
    <location>
        <begin position="744"/>
        <end position="1031"/>
    </location>
</feature>
<keyword evidence="3" id="KW-0723">Serine/threonine-protein kinase</keyword>
<dbReference type="SUPFAM" id="SSF56112">
    <property type="entry name" value="Protein kinase-like (PK-like)"/>
    <property type="match status" value="1"/>
</dbReference>
<feature type="coiled-coil region" evidence="11">
    <location>
        <begin position="435"/>
        <end position="462"/>
    </location>
</feature>
<evidence type="ECO:0000256" key="7">
    <source>
        <dbReference type="ARBA" id="ARBA00022840"/>
    </source>
</evidence>
<dbReference type="SMART" id="SM00036">
    <property type="entry name" value="CNH"/>
    <property type="match status" value="1"/>
</dbReference>
<feature type="compositionally biased region" description="Acidic residues" evidence="12">
    <location>
        <begin position="317"/>
        <end position="334"/>
    </location>
</feature>
<evidence type="ECO:0000256" key="8">
    <source>
        <dbReference type="ARBA" id="ARBA00047899"/>
    </source>
</evidence>
<feature type="region of interest" description="Disordered" evidence="12">
    <location>
        <begin position="308"/>
        <end position="343"/>
    </location>
</feature>
<dbReference type="InterPro" id="IPR000719">
    <property type="entry name" value="Prot_kinase_dom"/>
</dbReference>
<dbReference type="InterPro" id="IPR051700">
    <property type="entry name" value="STE20_Ser-Thr_kinase"/>
</dbReference>
<evidence type="ECO:0000256" key="3">
    <source>
        <dbReference type="ARBA" id="ARBA00022527"/>
    </source>
</evidence>
<keyword evidence="11" id="KW-0175">Coiled coil</keyword>
<evidence type="ECO:0000256" key="12">
    <source>
        <dbReference type="SAM" id="MobiDB-lite"/>
    </source>
</evidence>
<dbReference type="PROSITE" id="PS50219">
    <property type="entry name" value="CNH"/>
    <property type="match status" value="1"/>
</dbReference>
<evidence type="ECO:0000256" key="11">
    <source>
        <dbReference type="SAM" id="Coils"/>
    </source>
</evidence>
<feature type="binding site" evidence="10">
    <location>
        <position position="54"/>
    </location>
    <ligand>
        <name>ATP</name>
        <dbReference type="ChEBI" id="CHEBI:30616"/>
    </ligand>
</feature>
<dbReference type="InterPro" id="IPR008271">
    <property type="entry name" value="Ser/Thr_kinase_AS"/>
</dbReference>
<dbReference type="CDD" id="cd06637">
    <property type="entry name" value="STKc_TNIK"/>
    <property type="match status" value="1"/>
</dbReference>
<dbReference type="PANTHER" id="PTHR47096">
    <property type="entry name" value="MISSHAPEN LIKE KINASE 1"/>
    <property type="match status" value="1"/>
</dbReference>
<keyword evidence="16" id="KW-1185">Reference proteome</keyword>
<keyword evidence="7 10" id="KW-0067">ATP-binding</keyword>
<evidence type="ECO:0000256" key="4">
    <source>
        <dbReference type="ARBA" id="ARBA00022679"/>
    </source>
</evidence>
<dbReference type="InterPro" id="IPR001180">
    <property type="entry name" value="CNH_dom"/>
</dbReference>
<dbReference type="InterPro" id="IPR011009">
    <property type="entry name" value="Kinase-like_dom_sf"/>
</dbReference>
<organism evidence="15 16">
    <name type="scientific">Oncorhynchus tshawytscha</name>
    <name type="common">Chinook salmon</name>
    <name type="synonym">Salmo tshawytscha</name>
    <dbReference type="NCBI Taxonomy" id="74940"/>
    <lineage>
        <taxon>Eukaryota</taxon>
        <taxon>Metazoa</taxon>
        <taxon>Chordata</taxon>
        <taxon>Craniata</taxon>
        <taxon>Vertebrata</taxon>
        <taxon>Euteleostomi</taxon>
        <taxon>Actinopterygii</taxon>
        <taxon>Neopterygii</taxon>
        <taxon>Teleostei</taxon>
        <taxon>Protacanthopterygii</taxon>
        <taxon>Salmoniformes</taxon>
        <taxon>Salmonidae</taxon>
        <taxon>Salmoninae</taxon>
        <taxon>Oncorhynchus</taxon>
    </lineage>
</organism>
<evidence type="ECO:0000256" key="5">
    <source>
        <dbReference type="ARBA" id="ARBA00022741"/>
    </source>
</evidence>
<evidence type="ECO:0000259" key="14">
    <source>
        <dbReference type="PROSITE" id="PS50219"/>
    </source>
</evidence>
<dbReference type="GO" id="GO:0004674">
    <property type="term" value="F:protein serine/threonine kinase activity"/>
    <property type="evidence" value="ECO:0007669"/>
    <property type="project" value="UniProtKB-KW"/>
</dbReference>
<accession>A0A8C8JD91</accession>
<evidence type="ECO:0000256" key="1">
    <source>
        <dbReference type="ARBA" id="ARBA00008874"/>
    </source>
</evidence>
<name>A0A8C8JD91_ONCTS</name>
<comment type="similarity">
    <text evidence="1">Belongs to the protein kinase superfamily. STE Ser/Thr protein kinase family. STE20 subfamily.</text>
</comment>
<dbReference type="Ensembl" id="ENSOTST00005101273.2">
    <property type="protein sequence ID" value="ENSOTSP00005093395.2"/>
    <property type="gene ID" value="ENSOTSG00005070202.1"/>
</dbReference>
<dbReference type="GeneTree" id="ENSGT00950000183196"/>
<dbReference type="GO" id="GO:0005524">
    <property type="term" value="F:ATP binding"/>
    <property type="evidence" value="ECO:0007669"/>
    <property type="project" value="UniProtKB-UniRule"/>
</dbReference>
<dbReference type="AlphaFoldDB" id="A0A8C8JD91"/>
<dbReference type="FunFam" id="3.30.200.20:FF:000006">
    <property type="entry name" value="TRAF2 and NCK-interacting protein kinase isoform 4"/>
    <property type="match status" value="1"/>
</dbReference>
<comment type="catalytic activity">
    <reaction evidence="9">
        <text>L-seryl-[protein] + ATP = O-phospho-L-seryl-[protein] + ADP + H(+)</text>
        <dbReference type="Rhea" id="RHEA:17989"/>
        <dbReference type="Rhea" id="RHEA-COMP:9863"/>
        <dbReference type="Rhea" id="RHEA-COMP:11604"/>
        <dbReference type="ChEBI" id="CHEBI:15378"/>
        <dbReference type="ChEBI" id="CHEBI:29999"/>
        <dbReference type="ChEBI" id="CHEBI:30616"/>
        <dbReference type="ChEBI" id="CHEBI:83421"/>
        <dbReference type="ChEBI" id="CHEBI:456216"/>
        <dbReference type="EC" id="2.7.11.1"/>
    </reaction>
</comment>
<evidence type="ECO:0000256" key="9">
    <source>
        <dbReference type="ARBA" id="ARBA00048679"/>
    </source>
</evidence>
<gene>
    <name evidence="15" type="primary">TNIK</name>
</gene>
<dbReference type="PROSITE" id="PS00107">
    <property type="entry name" value="PROTEIN_KINASE_ATP"/>
    <property type="match status" value="1"/>
</dbReference>
<feature type="region of interest" description="Disordered" evidence="12">
    <location>
        <begin position="498"/>
        <end position="573"/>
    </location>
</feature>
<keyword evidence="6" id="KW-0418">Kinase</keyword>
<evidence type="ECO:0000256" key="10">
    <source>
        <dbReference type="PROSITE-ProRule" id="PRU10141"/>
    </source>
</evidence>
<dbReference type="SMART" id="SM00220">
    <property type="entry name" value="S_TKc"/>
    <property type="match status" value="1"/>
</dbReference>
<evidence type="ECO:0000256" key="6">
    <source>
        <dbReference type="ARBA" id="ARBA00022777"/>
    </source>
</evidence>
<feature type="domain" description="Protein kinase" evidence="13">
    <location>
        <begin position="25"/>
        <end position="289"/>
    </location>
</feature>
<dbReference type="PROSITE" id="PS00108">
    <property type="entry name" value="PROTEIN_KINASE_ST"/>
    <property type="match status" value="1"/>
</dbReference>
<evidence type="ECO:0000313" key="15">
    <source>
        <dbReference type="Ensembl" id="ENSOTSP00005093395.2"/>
    </source>
</evidence>
<dbReference type="Gene3D" id="1.10.510.10">
    <property type="entry name" value="Transferase(Phosphotransferase) domain 1"/>
    <property type="match status" value="1"/>
</dbReference>
<dbReference type="FunFam" id="1.10.510.10:FF:000003">
    <property type="entry name" value="TRAF2 and NCK-interacting protein kinase isoform 4"/>
    <property type="match status" value="1"/>
</dbReference>
<keyword evidence="4" id="KW-0808">Transferase</keyword>
<comment type="catalytic activity">
    <reaction evidence="8">
        <text>L-threonyl-[protein] + ATP = O-phospho-L-threonyl-[protein] + ADP + H(+)</text>
        <dbReference type="Rhea" id="RHEA:46608"/>
        <dbReference type="Rhea" id="RHEA-COMP:11060"/>
        <dbReference type="Rhea" id="RHEA-COMP:11605"/>
        <dbReference type="ChEBI" id="CHEBI:15378"/>
        <dbReference type="ChEBI" id="CHEBI:30013"/>
        <dbReference type="ChEBI" id="CHEBI:30616"/>
        <dbReference type="ChEBI" id="CHEBI:61977"/>
        <dbReference type="ChEBI" id="CHEBI:456216"/>
        <dbReference type="EC" id="2.7.11.1"/>
    </reaction>
</comment>
<dbReference type="Pfam" id="PF00069">
    <property type="entry name" value="Pkinase"/>
    <property type="match status" value="1"/>
</dbReference>
<dbReference type="EC" id="2.7.11.1" evidence="2"/>
<keyword evidence="5 10" id="KW-0547">Nucleotide-binding</keyword>
<dbReference type="PROSITE" id="PS50011">
    <property type="entry name" value="PROTEIN_KINASE_DOM"/>
    <property type="match status" value="1"/>
</dbReference>
<dbReference type="Gene3D" id="3.30.200.20">
    <property type="entry name" value="Phosphorylase Kinase, domain 1"/>
    <property type="match status" value="1"/>
</dbReference>
<reference evidence="15" key="1">
    <citation type="submission" date="2025-08" db="UniProtKB">
        <authorList>
            <consortium name="Ensembl"/>
        </authorList>
    </citation>
    <scope>IDENTIFICATION</scope>
</reference>
<evidence type="ECO:0000256" key="2">
    <source>
        <dbReference type="ARBA" id="ARBA00012513"/>
    </source>
</evidence>
<reference evidence="15" key="2">
    <citation type="submission" date="2025-09" db="UniProtKB">
        <authorList>
            <consortium name="Ensembl"/>
        </authorList>
    </citation>
    <scope>IDENTIFICATION</scope>
</reference>
<dbReference type="GO" id="GO:0005829">
    <property type="term" value="C:cytosol"/>
    <property type="evidence" value="ECO:0007669"/>
    <property type="project" value="TreeGrafter"/>
</dbReference>
<sequence>MATDSPARSLDEIDLSALRDPAGIFELVELVGNGTYGQVYKGRHVKTGQLAAIKVMDVTGDEEEEIKAEINMLKKYSHHRNIATYYGAFVKKNPPGIDDQLWLVMEFCGAGSITDLIKNTKGNSLKEEWTAYICREILRGLTHLHQHKVIHRDIKGQNVLLTENAEVKLVDFGVSAQLDRTVGKRNTFIGTPYWMAPEVIACDENPEATYDFKSDLWSLGITAIEMAEGAPPLCDMHPMRALFLIPRNPAPRLKSKKWSKKFQSFIESCLVKSHGQRPSTEQLLKHPFIRELPNERQIRIQLKDHIDRTKKKRGERDETEYEYSGSEEEEEERDVGEPSSIINIPGESTLRRDFLRLQLANKERSEALRRQQLEQQQNEEHKRLLLAERQKRIEEQKEQRRRLEEVGHTHAYTHTHPRTHTCLPLFFCPTATAQGEYIRRQLEEEQRQLEILQQQLLQEQALLLVTLLPLHNGHSHNSVFYLILSSQMAHLIPVKTMTGSQSLQESRGGEAGGMGRRGEEGGGMPPRQNSDPTSDSNPAPPPRTTSREDDELPPKVPQRTTSISPALMRKNSPNGQGLIRDRCVCVLYTFRQYTFMVYTFRQYTFIVYTFRQYTFIVYTFRQYTFIVYTFRQYTFIVYTFRQYTFQIFKVTDYSSSSEERSESSDEDGETGQDGTVAALTSGLPASTILQRCSVVSGLFTSELLRQEQARLAEARKISVVNVNPTNIRPHSDTPEIRKYKKRFNSEILCAALWGVNLLVGTENGLMLLDRSGQGKVYNLITRRRFLQMDVLEGLNVLVTISGKKNKLRVYYLSWLRNRILHNDPEVEKKQGWVTVGELEGCVHYKVVKYERIKFLVIAQKNAVEIYAWAPKPYHKFMAFKSFTDLQHRPQLVDLTVEEGQRLKVIYGSSLGFHVIDVDSGNPYDIYVPSHIQTQVTPHAIVILPKTDGMEMLLCYEDEGVYVNTYGRITKDVVLQWGEMPTSVAYIHSSQIMGWGEKAIEIRSVETGHLDGVFMHKRAQRLKFLCERNDKVFFASVRSGGSSQVFFMTLNRSSMMNW</sequence>
<protein>
    <recommendedName>
        <fullName evidence="2">non-specific serine/threonine protein kinase</fullName>
        <ecNumber evidence="2">2.7.11.1</ecNumber>
    </recommendedName>
</protein>
<feature type="coiled-coil region" evidence="11">
    <location>
        <begin position="370"/>
        <end position="406"/>
    </location>
</feature>
<evidence type="ECO:0000259" key="13">
    <source>
        <dbReference type="PROSITE" id="PS50011"/>
    </source>
</evidence>
<feature type="compositionally biased region" description="Polar residues" evidence="12">
    <location>
        <begin position="527"/>
        <end position="537"/>
    </location>
</feature>
<evidence type="ECO:0000313" key="16">
    <source>
        <dbReference type="Proteomes" id="UP000694402"/>
    </source>
</evidence>
<dbReference type="InterPro" id="IPR017441">
    <property type="entry name" value="Protein_kinase_ATP_BS"/>
</dbReference>
<dbReference type="Proteomes" id="UP000694402">
    <property type="component" value="Unassembled WGS sequence"/>
</dbReference>
<dbReference type="Pfam" id="PF00780">
    <property type="entry name" value="CNH"/>
    <property type="match status" value="1"/>
</dbReference>
<proteinExistence type="inferred from homology"/>
<dbReference type="PANTHER" id="PTHR47096:SF1">
    <property type="entry name" value="MISSHAPEN LIKE KINASE 1"/>
    <property type="match status" value="1"/>
</dbReference>